<sequence length="157" mass="18677">MNEENLKKFRYKLSMPKYIAEISQLINNPFDKTNLLTLNQTESIRRSPSKIKVMKKFEIPFEEKNSERFSQFLNILYSKNQLPIYIWTEFSNDCGVYRIPSILDFNSHFVFEVNTDGLIQLLSENLDDELIFDFTEDNNERLLEVELSGANWIQVEY</sequence>
<dbReference type="EMBL" id="CP006694">
    <property type="protein sequence ID" value="EKT85726.1"/>
    <property type="molecule type" value="Genomic_DNA"/>
</dbReference>
<dbReference type="AlphaFoldDB" id="K8XXW7"/>
<evidence type="ECO:0000313" key="2">
    <source>
        <dbReference type="Proteomes" id="UP000035800"/>
    </source>
</evidence>
<gene>
    <name evidence="1" type="ORF">LSS_16106</name>
</gene>
<evidence type="ECO:0000313" key="1">
    <source>
        <dbReference type="EMBL" id="EKT85726.1"/>
    </source>
</evidence>
<proteinExistence type="predicted"/>
<reference evidence="1 2" key="1">
    <citation type="journal article" date="2012" name="Gene">
        <title>Sequence of Leptospira santarosai serovar Shermani genome and prediction of virulence-associated genes.</title>
        <authorList>
            <person name="Chou L.F."/>
            <person name="Chen Y.T."/>
            <person name="Lu C.W."/>
            <person name="Ko Y.C."/>
            <person name="Tang C.Y."/>
            <person name="Pan M.J."/>
            <person name="Tian Y.C."/>
            <person name="Chiu C.H."/>
            <person name="Hung C.C."/>
            <person name="Yang C.W."/>
        </authorList>
    </citation>
    <scope>NUCLEOTIDE SEQUENCE [LARGE SCALE GENOMIC DNA]</scope>
    <source>
        <strain evidence="1">LT 821</strain>
    </source>
</reference>
<accession>K8XXW7</accession>
<dbReference type="Proteomes" id="UP000035800">
    <property type="component" value="Chromosome I"/>
</dbReference>
<dbReference type="KEGG" id="lst:LSS_16106"/>
<reference evidence="1 2" key="2">
    <citation type="journal article" date="2014" name="Emerg. Microbes Infect.">
        <title>Potential impact on kidney infection: a whole-genome analysis of Leptospira santarosai serovar Shermani.</title>
        <authorList>
            <person name="Chou L.F."/>
            <person name="Chen T.W."/>
            <person name="Ko Y.C."/>
            <person name="Pan M.J."/>
            <person name="Tian Y.C."/>
            <person name="Chiu C.H."/>
            <person name="Tang P."/>
            <person name="Hung C.C."/>
            <person name="Yang C.W."/>
        </authorList>
    </citation>
    <scope>NUCLEOTIDE SEQUENCE</scope>
    <source>
        <strain evidence="1 2">LT 821</strain>
    </source>
</reference>
<name>K8XXW7_9LEPT</name>
<organism evidence="1 2">
    <name type="scientific">Leptospira santarosai serovar Shermani str. LT 821</name>
    <dbReference type="NCBI Taxonomy" id="758847"/>
    <lineage>
        <taxon>Bacteria</taxon>
        <taxon>Pseudomonadati</taxon>
        <taxon>Spirochaetota</taxon>
        <taxon>Spirochaetia</taxon>
        <taxon>Leptospirales</taxon>
        <taxon>Leptospiraceae</taxon>
        <taxon>Leptospira</taxon>
    </lineage>
</organism>
<protein>
    <submittedName>
        <fullName evidence="1">Uncharacterized protein</fullName>
    </submittedName>
</protein>